<gene>
    <name evidence="2" type="ordered locus">XNC1_1384</name>
</gene>
<protein>
    <submittedName>
        <fullName evidence="2">Methyltransferase</fullName>
    </submittedName>
</protein>
<keyword evidence="2" id="KW-0808">Transferase</keyword>
<sequence>MEIKDTSYEPIAELYNSFSDKGPLRVPEMRTILTLAGDIQGKSVLDLACGTGFFGLQFKKLGASRIVGVDISETMIKIAQEESQKQGADIEFHVRNISEMESFGKFDIIVAGWLFCNAASIEELDAMFQVAADNLKPSGKLVAYTIEPDYRLDKRDNYRHYELDFISESPWKGGFRYEAQFLTDPPSPLILYSWDRKYYESAMSKAGFKHFEWHKPMLTESDIERHPPGFWDVHQKNCWETGLICQF</sequence>
<evidence type="ECO:0000313" key="2">
    <source>
        <dbReference type="EMBL" id="CBJ89447.1"/>
    </source>
</evidence>
<dbReference type="GO" id="GO:0008168">
    <property type="term" value="F:methyltransferase activity"/>
    <property type="evidence" value="ECO:0007669"/>
    <property type="project" value="UniProtKB-KW"/>
</dbReference>
<dbReference type="RefSeq" id="WP_013183817.1">
    <property type="nucleotide sequence ID" value="NC_014228.1"/>
</dbReference>
<dbReference type="SUPFAM" id="SSF53335">
    <property type="entry name" value="S-adenosyl-L-methionine-dependent methyltransferases"/>
    <property type="match status" value="1"/>
</dbReference>
<keyword evidence="3" id="KW-1185">Reference proteome</keyword>
<dbReference type="STRING" id="406817.XNC1_1384"/>
<dbReference type="eggNOG" id="COG2263">
    <property type="taxonomic scope" value="Bacteria"/>
</dbReference>
<dbReference type="EMBL" id="FN667742">
    <property type="protein sequence ID" value="CBJ89447.1"/>
    <property type="molecule type" value="Genomic_DNA"/>
</dbReference>
<dbReference type="KEGG" id="xne:XNC1_1384"/>
<name>D3VAL1_XENNA</name>
<dbReference type="PANTHER" id="PTHR43861:SF1">
    <property type="entry name" value="TRANS-ACONITATE 2-METHYLTRANSFERASE"/>
    <property type="match status" value="1"/>
</dbReference>
<dbReference type="PANTHER" id="PTHR43861">
    <property type="entry name" value="TRANS-ACONITATE 2-METHYLTRANSFERASE-RELATED"/>
    <property type="match status" value="1"/>
</dbReference>
<dbReference type="GO" id="GO:0032259">
    <property type="term" value="P:methylation"/>
    <property type="evidence" value="ECO:0007669"/>
    <property type="project" value="UniProtKB-KW"/>
</dbReference>
<accession>D3VAL1</accession>
<feature type="domain" description="Methyltransferase" evidence="1">
    <location>
        <begin position="41"/>
        <end position="147"/>
    </location>
</feature>
<evidence type="ECO:0000259" key="1">
    <source>
        <dbReference type="Pfam" id="PF13847"/>
    </source>
</evidence>
<reference evidence="2 3" key="1">
    <citation type="journal article" date="2011" name="PLoS ONE">
        <title>The entomopathogenic bacterial endosymbionts xenorhabdus and photorhabdus: convergent lifestyles from divergent genomes.</title>
        <authorList>
            <person name="Chaston J.M."/>
            <person name="Suen G."/>
            <person name="Tucker S.L."/>
            <person name="Andersen A.W."/>
            <person name="Bhasin A."/>
            <person name="Bode E."/>
            <person name="Bode H.B."/>
            <person name="Brachmann A.O."/>
            <person name="Cowles C.E."/>
            <person name="Cowles K.N."/>
            <person name="Darby C."/>
            <person name="de Leon L."/>
            <person name="Drace K."/>
            <person name="Du Z."/>
            <person name="Givaudan A."/>
            <person name="Herbert Tran E.E."/>
            <person name="Jewell K.A."/>
            <person name="Knack J.J."/>
            <person name="Krasomil-Osterfeld K.C."/>
            <person name="Kukor R."/>
            <person name="Lanois A."/>
            <person name="Latreille P."/>
            <person name="Leimgruber N.K."/>
            <person name="Lipke C.M."/>
            <person name="Liu R."/>
            <person name="Lu X."/>
            <person name="Martens E.C."/>
            <person name="Marri P.R."/>
            <person name="Medigue C."/>
            <person name="Menard M.L."/>
            <person name="Miller N.M."/>
            <person name="Morales-Soto N."/>
            <person name="Norton S."/>
            <person name="Ogier J.C."/>
            <person name="Orchard S.S."/>
            <person name="Park D."/>
            <person name="Park Y."/>
            <person name="Qurollo B.A."/>
            <person name="Sugar D.R."/>
            <person name="Richards G.R."/>
            <person name="Rouy Z."/>
            <person name="Slominski B."/>
            <person name="Slominski K."/>
            <person name="Snyder H."/>
            <person name="Tjaden B.C."/>
            <person name="van der Hoeven R."/>
            <person name="Welch R.D."/>
            <person name="Wheeler C."/>
            <person name="Xiang B."/>
            <person name="Barbazuk B."/>
            <person name="Gaudriault S."/>
            <person name="Goodner B."/>
            <person name="Slater S.C."/>
            <person name="Forst S."/>
            <person name="Goldman B.S."/>
            <person name="Goodrich-Blair H."/>
        </authorList>
    </citation>
    <scope>NUCLEOTIDE SEQUENCE [LARGE SCALE GENOMIC DNA]</scope>
    <source>
        <strain evidence="3">ATCC 19061 / DSM 3370 / CCUG 14189 / LMG 1036 / NCIMB 9965 / AN6</strain>
    </source>
</reference>
<evidence type="ECO:0000313" key="3">
    <source>
        <dbReference type="Proteomes" id="UP000008075"/>
    </source>
</evidence>
<proteinExistence type="predicted"/>
<dbReference type="GeneID" id="24905022"/>
<organism evidence="2 3">
    <name type="scientific">Xenorhabdus nematophila (strain ATCC 19061 / DSM 3370 / CCUG 14189 / LMG 1036 / NCIMB 9965 / AN6)</name>
    <dbReference type="NCBI Taxonomy" id="406817"/>
    <lineage>
        <taxon>Bacteria</taxon>
        <taxon>Pseudomonadati</taxon>
        <taxon>Pseudomonadota</taxon>
        <taxon>Gammaproteobacteria</taxon>
        <taxon>Enterobacterales</taxon>
        <taxon>Morganellaceae</taxon>
        <taxon>Xenorhabdus</taxon>
    </lineage>
</organism>
<dbReference type="Pfam" id="PF13847">
    <property type="entry name" value="Methyltransf_31"/>
    <property type="match status" value="1"/>
</dbReference>
<dbReference type="InterPro" id="IPR029063">
    <property type="entry name" value="SAM-dependent_MTases_sf"/>
</dbReference>
<dbReference type="Proteomes" id="UP000008075">
    <property type="component" value="Chromosome"/>
</dbReference>
<keyword evidence="2" id="KW-0489">Methyltransferase</keyword>
<dbReference type="InterPro" id="IPR025714">
    <property type="entry name" value="Methyltranfer_dom"/>
</dbReference>
<dbReference type="HOGENOM" id="CLU_049749_3_2_6"/>
<dbReference type="CDD" id="cd02440">
    <property type="entry name" value="AdoMet_MTases"/>
    <property type="match status" value="1"/>
</dbReference>
<dbReference type="AlphaFoldDB" id="D3VAL1"/>
<dbReference type="Gene3D" id="3.40.50.150">
    <property type="entry name" value="Vaccinia Virus protein VP39"/>
    <property type="match status" value="1"/>
</dbReference>